<evidence type="ECO:0000256" key="1">
    <source>
        <dbReference type="ARBA" id="ARBA00004123"/>
    </source>
</evidence>
<evidence type="ECO:0000256" key="5">
    <source>
        <dbReference type="ARBA" id="ARBA00023204"/>
    </source>
</evidence>
<feature type="domain" description="Non-structural maintenance of chromosome element 4 C-terminal" evidence="9">
    <location>
        <begin position="254"/>
        <end position="341"/>
    </location>
</feature>
<dbReference type="Proteomes" id="UP000095085">
    <property type="component" value="Unassembled WGS sequence"/>
</dbReference>
<dbReference type="EMBL" id="KV454541">
    <property type="protein sequence ID" value="ODV67259.1"/>
    <property type="molecule type" value="Genomic_DNA"/>
</dbReference>
<evidence type="ECO:0000313" key="12">
    <source>
        <dbReference type="Proteomes" id="UP000095085"/>
    </source>
</evidence>
<sequence length="390" mass="44366">MAFPNQNISSEDSPQYSSEERTQRTKSRILKTTRNQFSSKYERLRNKLQSGNSMAEKGEATELILEQLNQLESIYNMVQLEKNRDTRVQLMDAEALHDSSKLAAINAKNIKFGDVGISLNEKEFLKCLKVYMNPEEVSGTDVQNYMNEEDEEAETPVTGQADIFNSYNWMKLGALYFSQSNRPVSIDFLNGPLATERKRPVARQKNIDDTGKGPLTTARLVQASDLNVDTEKSTSDMVRLVYRTFNEKSGGEEYNFFKFFIDPRSFSQSVENLFFTSFLIRDGKVKLTKNKDGIPMIKICSIREAEEASTSSKNKTHHIATFDYQTWEGLIRTFDITESFLGHRETEADVIPSDDEANFEQSDEAEDLHNGSSQVLDRGSDDDESDTQSI</sequence>
<comment type="subunit">
    <text evidence="7">Component of the SMC5-SMC6 complex.</text>
</comment>
<keyword evidence="6 7" id="KW-0539">Nucleus</keyword>
<dbReference type="GO" id="GO:0006281">
    <property type="term" value="P:DNA repair"/>
    <property type="evidence" value="ECO:0007669"/>
    <property type="project" value="UniProtKB-UniRule"/>
</dbReference>
<feature type="region of interest" description="Disordered" evidence="8">
    <location>
        <begin position="350"/>
        <end position="390"/>
    </location>
</feature>
<feature type="compositionally biased region" description="Acidic residues" evidence="8">
    <location>
        <begin position="352"/>
        <end position="366"/>
    </location>
</feature>
<dbReference type="GO" id="GO:0006310">
    <property type="term" value="P:DNA recombination"/>
    <property type="evidence" value="ECO:0007669"/>
    <property type="project" value="UniProtKB-UniRule"/>
</dbReference>
<evidence type="ECO:0000256" key="6">
    <source>
        <dbReference type="ARBA" id="ARBA00023242"/>
    </source>
</evidence>
<dbReference type="AlphaFoldDB" id="A0A1E4RJ17"/>
<organism evidence="11 12">
    <name type="scientific">Hyphopichia burtonii NRRL Y-1933</name>
    <dbReference type="NCBI Taxonomy" id="984485"/>
    <lineage>
        <taxon>Eukaryota</taxon>
        <taxon>Fungi</taxon>
        <taxon>Dikarya</taxon>
        <taxon>Ascomycota</taxon>
        <taxon>Saccharomycotina</taxon>
        <taxon>Pichiomycetes</taxon>
        <taxon>Debaryomycetaceae</taxon>
        <taxon>Hyphopichia</taxon>
    </lineage>
</organism>
<feature type="region of interest" description="Disordered" evidence="8">
    <location>
        <begin position="1"/>
        <end position="27"/>
    </location>
</feature>
<keyword evidence="5 7" id="KW-0234">DNA repair</keyword>
<dbReference type="InterPro" id="IPR029225">
    <property type="entry name" value="Nse4_Nse3-bd"/>
</dbReference>
<gene>
    <name evidence="11" type="ORF">HYPBUDRAFT_153121</name>
</gene>
<comment type="subcellular location">
    <subcellularLocation>
        <location evidence="1 7">Nucleus</location>
    </subcellularLocation>
</comment>
<dbReference type="STRING" id="984485.A0A1E4RJ17"/>
<dbReference type="GeneID" id="30995930"/>
<dbReference type="InterPro" id="IPR014854">
    <property type="entry name" value="Nse4_C"/>
</dbReference>
<evidence type="ECO:0000313" key="11">
    <source>
        <dbReference type="EMBL" id="ODV67259.1"/>
    </source>
</evidence>
<dbReference type="GO" id="GO:0030915">
    <property type="term" value="C:Smc5-Smc6 complex"/>
    <property type="evidence" value="ECO:0007669"/>
    <property type="project" value="UniProtKB-UniRule"/>
</dbReference>
<name>A0A1E4RJ17_9ASCO</name>
<dbReference type="PANTHER" id="PTHR16140">
    <property type="entry name" value="NON-STRUCTURAL MAINTENANCE OF CHROMOSOMES ELEMENT 4"/>
    <property type="match status" value="1"/>
</dbReference>
<evidence type="ECO:0000256" key="2">
    <source>
        <dbReference type="ARBA" id="ARBA00008997"/>
    </source>
</evidence>
<keyword evidence="4 7" id="KW-0233">DNA recombination</keyword>
<comment type="function">
    <text evidence="7">Component of the SMC5-SMC6 complex, that promotes sister chromatid alignment after DNA damage and facilitates double-stranded DNA breaks (DSBs) repair via homologous recombination between sister chromatids.</text>
</comment>
<keyword evidence="12" id="KW-1185">Reference proteome</keyword>
<evidence type="ECO:0000256" key="8">
    <source>
        <dbReference type="SAM" id="MobiDB-lite"/>
    </source>
</evidence>
<accession>A0A1E4RJ17</accession>
<feature type="domain" description="Nse4/EID protein Nse3/MAGE-binding" evidence="10">
    <location>
        <begin position="92"/>
        <end position="153"/>
    </location>
</feature>
<evidence type="ECO:0000256" key="4">
    <source>
        <dbReference type="ARBA" id="ARBA00023172"/>
    </source>
</evidence>
<dbReference type="OrthoDB" id="361242at2759"/>
<proteinExistence type="inferred from homology"/>
<comment type="similarity">
    <text evidence="2 7">Belongs to the NSE4 family.</text>
</comment>
<dbReference type="PANTHER" id="PTHR16140:SF0">
    <property type="entry name" value="NON-STRUCTURAL MAINTENANCE OF CHROMOSOMES ELEMENT 4"/>
    <property type="match status" value="1"/>
</dbReference>
<feature type="compositionally biased region" description="Acidic residues" evidence="8">
    <location>
        <begin position="380"/>
        <end position="390"/>
    </location>
</feature>
<evidence type="ECO:0000256" key="7">
    <source>
        <dbReference type="RuleBase" id="RU365071"/>
    </source>
</evidence>
<dbReference type="RefSeq" id="XP_020076326.1">
    <property type="nucleotide sequence ID" value="XM_020221381.1"/>
</dbReference>
<evidence type="ECO:0000259" key="9">
    <source>
        <dbReference type="Pfam" id="PF08743"/>
    </source>
</evidence>
<evidence type="ECO:0000256" key="3">
    <source>
        <dbReference type="ARBA" id="ARBA00022763"/>
    </source>
</evidence>
<dbReference type="Pfam" id="PF15412">
    <property type="entry name" value="Nse4-Nse3_bdg"/>
    <property type="match status" value="1"/>
</dbReference>
<reference evidence="12" key="1">
    <citation type="submission" date="2016-05" db="EMBL/GenBank/DDBJ databases">
        <title>Comparative genomics of biotechnologically important yeasts.</title>
        <authorList>
            <consortium name="DOE Joint Genome Institute"/>
            <person name="Riley R."/>
            <person name="Haridas S."/>
            <person name="Wolfe K.H."/>
            <person name="Lopes M.R."/>
            <person name="Hittinger C.T."/>
            <person name="Goker M."/>
            <person name="Salamov A."/>
            <person name="Wisecaver J."/>
            <person name="Long T.M."/>
            <person name="Aerts A.L."/>
            <person name="Barry K."/>
            <person name="Choi C."/>
            <person name="Clum A."/>
            <person name="Coughlan A.Y."/>
            <person name="Deshpande S."/>
            <person name="Douglass A.P."/>
            <person name="Hanson S.J."/>
            <person name="Klenk H.-P."/>
            <person name="Labutti K."/>
            <person name="Lapidus A."/>
            <person name="Lindquist E."/>
            <person name="Lipzen A."/>
            <person name="Meier-Kolthoff J.P."/>
            <person name="Ohm R.A."/>
            <person name="Otillar R.P."/>
            <person name="Pangilinan J."/>
            <person name="Peng Y."/>
            <person name="Rokas A."/>
            <person name="Rosa C.A."/>
            <person name="Scheuner C."/>
            <person name="Sibirny A.A."/>
            <person name="Slot J.C."/>
            <person name="Stielow J.B."/>
            <person name="Sun H."/>
            <person name="Kurtzman C.P."/>
            <person name="Blackwell M."/>
            <person name="Grigoriev I.V."/>
            <person name="Jeffries T.W."/>
        </authorList>
    </citation>
    <scope>NUCLEOTIDE SEQUENCE [LARGE SCALE GENOMIC DNA]</scope>
    <source>
        <strain evidence="12">NRRL Y-1933</strain>
    </source>
</reference>
<feature type="compositionally biased region" description="Polar residues" evidence="8">
    <location>
        <begin position="1"/>
        <end position="17"/>
    </location>
</feature>
<dbReference type="Pfam" id="PF08743">
    <property type="entry name" value="Nse4_C"/>
    <property type="match status" value="1"/>
</dbReference>
<keyword evidence="3 7" id="KW-0227">DNA damage</keyword>
<evidence type="ECO:0000259" key="10">
    <source>
        <dbReference type="Pfam" id="PF15412"/>
    </source>
</evidence>
<protein>
    <recommendedName>
        <fullName evidence="7">Non-structural maintenance of chromosomes element 4</fullName>
    </recommendedName>
</protein>
<dbReference type="GO" id="GO:0005634">
    <property type="term" value="C:nucleus"/>
    <property type="evidence" value="ECO:0007669"/>
    <property type="project" value="UniProtKB-SubCell"/>
</dbReference>
<dbReference type="InterPro" id="IPR027786">
    <property type="entry name" value="Nse4/EID"/>
</dbReference>